<accession>A0AAV1PMF7</accession>
<comment type="caution">
    <text evidence="11">The sequence shown here is derived from an EMBL/GenBank/DDBJ whole genome shotgun (WGS) entry which is preliminary data.</text>
</comment>
<sequence>MMSFAMITALLLYSLSWISVSASEFHTVEVRLGEEVTLLCSNFSSSPSQIVWFKLLNRTNAHCISFLYNYIEPASFCHGIQHGKFELTSDIQTLFLKIKHVDLSDDGLYVCGYWLSTNPVIVSTTYLEVQGEPGETTNLISVILTSLTLVLTKVIIGLIIKMTQTFRQNLYSDEN</sequence>
<dbReference type="Proteomes" id="UP001314229">
    <property type="component" value="Unassembled WGS sequence"/>
</dbReference>
<name>A0AAV1PMF7_SCOSC</name>
<evidence type="ECO:0000256" key="4">
    <source>
        <dbReference type="ARBA" id="ARBA00022859"/>
    </source>
</evidence>
<feature type="signal peptide" evidence="9">
    <location>
        <begin position="1"/>
        <end position="22"/>
    </location>
</feature>
<dbReference type="GO" id="GO:0002376">
    <property type="term" value="P:immune system process"/>
    <property type="evidence" value="ECO:0007669"/>
    <property type="project" value="UniProtKB-KW"/>
</dbReference>
<dbReference type="SMART" id="SM00409">
    <property type="entry name" value="IG"/>
    <property type="match status" value="1"/>
</dbReference>
<organism evidence="11 12">
    <name type="scientific">Scomber scombrus</name>
    <name type="common">Atlantic mackerel</name>
    <name type="synonym">Scomber vernalis</name>
    <dbReference type="NCBI Taxonomy" id="13677"/>
    <lineage>
        <taxon>Eukaryota</taxon>
        <taxon>Metazoa</taxon>
        <taxon>Chordata</taxon>
        <taxon>Craniata</taxon>
        <taxon>Vertebrata</taxon>
        <taxon>Euteleostomi</taxon>
        <taxon>Actinopterygii</taxon>
        <taxon>Neopterygii</taxon>
        <taxon>Teleostei</taxon>
        <taxon>Neoteleostei</taxon>
        <taxon>Acanthomorphata</taxon>
        <taxon>Pelagiaria</taxon>
        <taxon>Scombriformes</taxon>
        <taxon>Scombridae</taxon>
        <taxon>Scomber</taxon>
    </lineage>
</organism>
<dbReference type="GO" id="GO:0009617">
    <property type="term" value="P:response to bacterium"/>
    <property type="evidence" value="ECO:0007669"/>
    <property type="project" value="TreeGrafter"/>
</dbReference>
<evidence type="ECO:0000256" key="1">
    <source>
        <dbReference type="ARBA" id="ARBA00004236"/>
    </source>
</evidence>
<keyword evidence="6" id="KW-1015">Disulfide bond</keyword>
<keyword evidence="8" id="KW-0812">Transmembrane</keyword>
<evidence type="ECO:0000256" key="2">
    <source>
        <dbReference type="ARBA" id="ARBA00022475"/>
    </source>
</evidence>
<evidence type="ECO:0000256" key="8">
    <source>
        <dbReference type="SAM" id="Phobius"/>
    </source>
</evidence>
<dbReference type="PROSITE" id="PS50835">
    <property type="entry name" value="IG_LIKE"/>
    <property type="match status" value="1"/>
</dbReference>
<dbReference type="InterPro" id="IPR013106">
    <property type="entry name" value="Ig_V-set"/>
</dbReference>
<keyword evidence="5 8" id="KW-0472">Membrane</keyword>
<feature type="chain" id="PRO_5043471937" evidence="9">
    <location>
        <begin position="23"/>
        <end position="175"/>
    </location>
</feature>
<feature type="transmembrane region" description="Helical" evidence="8">
    <location>
        <begin position="139"/>
        <end position="160"/>
    </location>
</feature>
<keyword evidence="7" id="KW-0325">Glycoprotein</keyword>
<evidence type="ECO:0000256" key="6">
    <source>
        <dbReference type="ARBA" id="ARBA00023157"/>
    </source>
</evidence>
<dbReference type="InterPro" id="IPR013783">
    <property type="entry name" value="Ig-like_fold"/>
</dbReference>
<reference evidence="11 12" key="1">
    <citation type="submission" date="2024-01" db="EMBL/GenBank/DDBJ databases">
        <authorList>
            <person name="Alioto T."/>
            <person name="Alioto T."/>
            <person name="Gomez Garrido J."/>
        </authorList>
    </citation>
    <scope>NUCLEOTIDE SEQUENCE [LARGE SCALE GENOMIC DNA]</scope>
</reference>
<dbReference type="AlphaFoldDB" id="A0AAV1PMF7"/>
<gene>
    <name evidence="11" type="ORF">FSCOSCO3_A011500</name>
</gene>
<keyword evidence="2" id="KW-1003">Cell membrane</keyword>
<feature type="domain" description="Ig-like" evidence="10">
    <location>
        <begin position="18"/>
        <end position="111"/>
    </location>
</feature>
<proteinExistence type="predicted"/>
<evidence type="ECO:0000256" key="9">
    <source>
        <dbReference type="SAM" id="SignalP"/>
    </source>
</evidence>
<dbReference type="InterPro" id="IPR007110">
    <property type="entry name" value="Ig-like_dom"/>
</dbReference>
<evidence type="ECO:0000313" key="12">
    <source>
        <dbReference type="Proteomes" id="UP001314229"/>
    </source>
</evidence>
<keyword evidence="3 9" id="KW-0732">Signal</keyword>
<evidence type="ECO:0000313" key="11">
    <source>
        <dbReference type="EMBL" id="CAK6973013.1"/>
    </source>
</evidence>
<dbReference type="SUPFAM" id="SSF48726">
    <property type="entry name" value="Immunoglobulin"/>
    <property type="match status" value="1"/>
</dbReference>
<dbReference type="EMBL" id="CAWUFR010000220">
    <property type="protein sequence ID" value="CAK6973013.1"/>
    <property type="molecule type" value="Genomic_DNA"/>
</dbReference>
<keyword evidence="4" id="KW-0391">Immunity</keyword>
<protein>
    <submittedName>
        <fullName evidence="11">Uncharacterized protein LOC108890106 isoform X8</fullName>
    </submittedName>
</protein>
<dbReference type="PANTHER" id="PTHR19433">
    <property type="entry name" value="T-CELL RECEPTOR ALPHA CHAIN V REGION-RELATED"/>
    <property type="match status" value="1"/>
</dbReference>
<comment type="subcellular location">
    <subcellularLocation>
        <location evidence="1">Cell membrane</location>
    </subcellularLocation>
</comment>
<keyword evidence="12" id="KW-1185">Reference proteome</keyword>
<dbReference type="PANTHER" id="PTHR19433:SF111">
    <property type="entry name" value="T CELL RECEPTOR ALPHA VARIABLE 4"/>
    <property type="match status" value="1"/>
</dbReference>
<evidence type="ECO:0000256" key="3">
    <source>
        <dbReference type="ARBA" id="ARBA00022729"/>
    </source>
</evidence>
<dbReference type="InterPro" id="IPR052051">
    <property type="entry name" value="TCR_complex_component"/>
</dbReference>
<dbReference type="InterPro" id="IPR003599">
    <property type="entry name" value="Ig_sub"/>
</dbReference>
<keyword evidence="8" id="KW-1133">Transmembrane helix</keyword>
<dbReference type="Gene3D" id="2.60.40.10">
    <property type="entry name" value="Immunoglobulins"/>
    <property type="match status" value="1"/>
</dbReference>
<dbReference type="Pfam" id="PF07686">
    <property type="entry name" value="V-set"/>
    <property type="match status" value="1"/>
</dbReference>
<evidence type="ECO:0000259" key="10">
    <source>
        <dbReference type="PROSITE" id="PS50835"/>
    </source>
</evidence>
<evidence type="ECO:0000256" key="5">
    <source>
        <dbReference type="ARBA" id="ARBA00023136"/>
    </source>
</evidence>
<evidence type="ECO:0000256" key="7">
    <source>
        <dbReference type="ARBA" id="ARBA00023180"/>
    </source>
</evidence>
<dbReference type="GO" id="GO:0005886">
    <property type="term" value="C:plasma membrane"/>
    <property type="evidence" value="ECO:0007669"/>
    <property type="project" value="UniProtKB-SubCell"/>
</dbReference>
<dbReference type="InterPro" id="IPR036179">
    <property type="entry name" value="Ig-like_dom_sf"/>
</dbReference>